<dbReference type="Proteomes" id="UP000183417">
    <property type="component" value="Unassembled WGS sequence"/>
</dbReference>
<organism evidence="2 3">
    <name type="scientific">Delftia lacustris</name>
    <dbReference type="NCBI Taxonomy" id="558537"/>
    <lineage>
        <taxon>Bacteria</taxon>
        <taxon>Pseudomonadati</taxon>
        <taxon>Pseudomonadota</taxon>
        <taxon>Betaproteobacteria</taxon>
        <taxon>Burkholderiales</taxon>
        <taxon>Comamonadaceae</taxon>
        <taxon>Delftia</taxon>
    </lineage>
</organism>
<dbReference type="InterPro" id="IPR007712">
    <property type="entry name" value="RelE/ParE_toxin"/>
</dbReference>
<gene>
    <name evidence="2" type="ORF">SAMN05421547_105142</name>
</gene>
<dbReference type="PANTHER" id="PTHR40588">
    <property type="entry name" value="MRNA INTERFERASE TOXIN YAFQ"/>
    <property type="match status" value="1"/>
</dbReference>
<dbReference type="InterPro" id="IPR004386">
    <property type="entry name" value="Toxin_YafQ-like"/>
</dbReference>
<dbReference type="SUPFAM" id="SSF143011">
    <property type="entry name" value="RelE-like"/>
    <property type="match status" value="1"/>
</dbReference>
<name>A0A1H3KE58_9BURK</name>
<dbReference type="AlphaFoldDB" id="A0A1H3KE58"/>
<dbReference type="GO" id="GO:0004521">
    <property type="term" value="F:RNA endonuclease activity"/>
    <property type="evidence" value="ECO:0007669"/>
    <property type="project" value="TreeGrafter"/>
</dbReference>
<accession>A0A1H3KE58</accession>
<dbReference type="InterPro" id="IPR035093">
    <property type="entry name" value="RelE/ParE_toxin_dom_sf"/>
</dbReference>
<sequence>MAGKKGYRLRTIAYTKTFKKDYQRMAASGRYDMALVNQVGGLLIAHTAQQVLAAQWSDHALIADDEWDAGDRDIHLGGDFLLIYRIDPHPEAKDMEIVIFKRLGTHSDLFG</sequence>
<protein>
    <submittedName>
        <fullName evidence="2">mRNA interferase YafQ</fullName>
    </submittedName>
</protein>
<keyword evidence="1" id="KW-1277">Toxin-antitoxin system</keyword>
<dbReference type="RefSeq" id="WP_074921407.1">
    <property type="nucleotide sequence ID" value="NZ_CP141274.1"/>
</dbReference>
<dbReference type="NCBIfam" id="TIGR02385">
    <property type="entry name" value="RelE_StbE"/>
    <property type="match status" value="1"/>
</dbReference>
<dbReference type="GO" id="GO:0006402">
    <property type="term" value="P:mRNA catabolic process"/>
    <property type="evidence" value="ECO:0007669"/>
    <property type="project" value="TreeGrafter"/>
</dbReference>
<evidence type="ECO:0000313" key="2">
    <source>
        <dbReference type="EMBL" id="SDY50393.1"/>
    </source>
</evidence>
<evidence type="ECO:0000256" key="1">
    <source>
        <dbReference type="ARBA" id="ARBA00022649"/>
    </source>
</evidence>
<dbReference type="Pfam" id="PF15738">
    <property type="entry name" value="YafQ_toxin"/>
    <property type="match status" value="1"/>
</dbReference>
<proteinExistence type="predicted"/>
<dbReference type="Gene3D" id="3.30.2310.20">
    <property type="entry name" value="RelE-like"/>
    <property type="match status" value="1"/>
</dbReference>
<evidence type="ECO:0000313" key="3">
    <source>
        <dbReference type="Proteomes" id="UP000183417"/>
    </source>
</evidence>
<reference evidence="2 3" key="1">
    <citation type="submission" date="2016-10" db="EMBL/GenBank/DDBJ databases">
        <authorList>
            <person name="de Groot N.N."/>
        </authorList>
    </citation>
    <scope>NUCLEOTIDE SEQUENCE [LARGE SCALE GENOMIC DNA]</scope>
    <source>
        <strain evidence="2 3">LMG 24775</strain>
    </source>
</reference>
<dbReference type="PANTHER" id="PTHR40588:SF1">
    <property type="entry name" value="MRNA INTERFERASE TOXIN YAFQ"/>
    <property type="match status" value="1"/>
</dbReference>
<dbReference type="GO" id="GO:0006415">
    <property type="term" value="P:translational termination"/>
    <property type="evidence" value="ECO:0007669"/>
    <property type="project" value="TreeGrafter"/>
</dbReference>
<dbReference type="EMBL" id="FNPE01000005">
    <property type="protein sequence ID" value="SDY50393.1"/>
    <property type="molecule type" value="Genomic_DNA"/>
</dbReference>
<dbReference type="GeneID" id="94691195"/>